<reference evidence="1 2" key="1">
    <citation type="submission" date="2018-06" db="EMBL/GenBank/DDBJ databases">
        <title>Mutators as drivers of adaptation in pathogenic bacteria and a risk factor for host jumps and vaccine escape.</title>
        <authorList>
            <person name="Barnes A.C."/>
            <person name="Silayeva O."/>
        </authorList>
    </citation>
    <scope>NUCLEOTIDE SEQUENCE [LARGE SCALE GENOMIC DNA]</scope>
    <source>
        <strain evidence="1 2">QMA0445</strain>
    </source>
</reference>
<dbReference type="EMBL" id="QLQD01000023">
    <property type="protein sequence ID" value="RLU58473.1"/>
    <property type="molecule type" value="Genomic_DNA"/>
</dbReference>
<sequence length="98" mass="11437">MPDNFFELFFKGIDEDCQSGIKNYFLMVSDLPDKCNKKEYADLVKLNTELIFSKYSEEAIYNSLLKELGKKDLSKFLYRLGQGSLYSYSMKLVSFLNN</sequence>
<dbReference type="RefSeq" id="WP_121791947.1">
    <property type="nucleotide sequence ID" value="NZ_QLQC01000026.1"/>
</dbReference>
<organism evidence="1 2">
    <name type="scientific">Streptococcus iniae</name>
    <name type="common">Streptococcus shiloi</name>
    <dbReference type="NCBI Taxonomy" id="1346"/>
    <lineage>
        <taxon>Bacteria</taxon>
        <taxon>Bacillati</taxon>
        <taxon>Bacillota</taxon>
        <taxon>Bacilli</taxon>
        <taxon>Lactobacillales</taxon>
        <taxon>Streptococcaceae</taxon>
        <taxon>Streptococcus</taxon>
    </lineage>
</organism>
<name>A0A3L8GGQ6_STRIN</name>
<protein>
    <submittedName>
        <fullName evidence="1">Uncharacterized protein</fullName>
    </submittedName>
</protein>
<dbReference type="AlphaFoldDB" id="A0A3L8GGQ6"/>
<accession>A0A3L8GGQ6</accession>
<comment type="caution">
    <text evidence="1">The sequence shown here is derived from an EMBL/GenBank/DDBJ whole genome shotgun (WGS) entry which is preliminary data.</text>
</comment>
<evidence type="ECO:0000313" key="2">
    <source>
        <dbReference type="Proteomes" id="UP000269148"/>
    </source>
</evidence>
<evidence type="ECO:0000313" key="1">
    <source>
        <dbReference type="EMBL" id="RLU58473.1"/>
    </source>
</evidence>
<gene>
    <name evidence="1" type="ORF">DIY07_01955</name>
</gene>
<proteinExistence type="predicted"/>
<dbReference type="OrthoDB" id="1437293at2"/>
<dbReference type="Proteomes" id="UP000269148">
    <property type="component" value="Unassembled WGS sequence"/>
</dbReference>